<organism evidence="2 3">
    <name type="scientific">Hungatella hominis</name>
    <dbReference type="NCBI Taxonomy" id="2763050"/>
    <lineage>
        <taxon>Bacteria</taxon>
        <taxon>Bacillati</taxon>
        <taxon>Bacillota</taxon>
        <taxon>Clostridia</taxon>
        <taxon>Lachnospirales</taxon>
        <taxon>Lachnospiraceae</taxon>
        <taxon>Hungatella</taxon>
    </lineage>
</organism>
<dbReference type="SUPFAM" id="SSF49842">
    <property type="entry name" value="TNF-like"/>
    <property type="match status" value="1"/>
</dbReference>
<protein>
    <recommendedName>
        <fullName evidence="1">C1q domain-containing protein</fullName>
    </recommendedName>
</protein>
<proteinExistence type="predicted"/>
<reference evidence="2 3" key="1">
    <citation type="submission" date="2020-08" db="EMBL/GenBank/DDBJ databases">
        <title>Genome public.</title>
        <authorList>
            <person name="Liu C."/>
            <person name="Sun Q."/>
        </authorList>
    </citation>
    <scope>NUCLEOTIDE SEQUENCE [LARGE SCALE GENOMIC DNA]</scope>
    <source>
        <strain evidence="2 3">NSJ-66</strain>
    </source>
</reference>
<evidence type="ECO:0000259" key="1">
    <source>
        <dbReference type="Pfam" id="PF00386"/>
    </source>
</evidence>
<dbReference type="InterPro" id="IPR008983">
    <property type="entry name" value="Tumour_necrosis_fac-like_dom"/>
</dbReference>
<comment type="caution">
    <text evidence="2">The sequence shown here is derived from an EMBL/GenBank/DDBJ whole genome shotgun (WGS) entry which is preliminary data.</text>
</comment>
<name>A0ABR7H684_9FIRM</name>
<evidence type="ECO:0000313" key="3">
    <source>
        <dbReference type="Proteomes" id="UP000634672"/>
    </source>
</evidence>
<evidence type="ECO:0000313" key="2">
    <source>
        <dbReference type="EMBL" id="MBC5708653.1"/>
    </source>
</evidence>
<dbReference type="Gene3D" id="2.60.120.40">
    <property type="match status" value="1"/>
</dbReference>
<gene>
    <name evidence="2" type="ORF">H8S75_11900</name>
</gene>
<feature type="domain" description="C1q" evidence="1">
    <location>
        <begin position="62"/>
        <end position="113"/>
    </location>
</feature>
<dbReference type="Pfam" id="PF00386">
    <property type="entry name" value="C1q"/>
    <property type="match status" value="1"/>
</dbReference>
<dbReference type="EMBL" id="JACOPB010000004">
    <property type="protein sequence ID" value="MBC5708653.1"/>
    <property type="molecule type" value="Genomic_DNA"/>
</dbReference>
<dbReference type="InterPro" id="IPR001073">
    <property type="entry name" value="C1q_dom"/>
</dbReference>
<keyword evidence="3" id="KW-1185">Reference proteome</keyword>
<sequence>MMLRDNDNDNRGHGDVRNCENTSCNRCCCKRCCPICPPEQRSCNLSGVQVQLCGAARALLENNSNVVFDKMVNQSNPRIQYNDMTGEFTLPSNGSYYVSWEVAIDGSETVQSIDFCVVVNNVMISVSSSSQVTCQLAGTALITTGKTPGRLSLVNISGGIVRYTEASVQANLVIAGITCQAGSYKSN</sequence>
<accession>A0ABR7H684</accession>
<dbReference type="Proteomes" id="UP000634672">
    <property type="component" value="Unassembled WGS sequence"/>
</dbReference>